<evidence type="ECO:0000313" key="1">
    <source>
        <dbReference type="EMBL" id="SPJ27282.1"/>
    </source>
</evidence>
<organism evidence="1 2">
    <name type="scientific">Falsiruegeria mediterranea M17</name>
    <dbReference type="NCBI Taxonomy" id="1200281"/>
    <lineage>
        <taxon>Bacteria</taxon>
        <taxon>Pseudomonadati</taxon>
        <taxon>Pseudomonadota</taxon>
        <taxon>Alphaproteobacteria</taxon>
        <taxon>Rhodobacterales</taxon>
        <taxon>Roseobacteraceae</taxon>
        <taxon>Falsiruegeria</taxon>
    </lineage>
</organism>
<dbReference type="EMBL" id="ONZG01000002">
    <property type="protein sequence ID" value="SPJ27282.1"/>
    <property type="molecule type" value="Genomic_DNA"/>
</dbReference>
<gene>
    <name evidence="1" type="ORF">TRM7615_00766</name>
</gene>
<sequence length="57" mass="6286">MNTNNMHFPCAAEIESIRLQAEMARSRAVADGVTSAVKAIFALPRKFSLLFARKHPA</sequence>
<accession>A0A2R8C4E3</accession>
<dbReference type="RefSeq" id="WP_165821358.1">
    <property type="nucleotide sequence ID" value="NZ_ONZG01000002.1"/>
</dbReference>
<dbReference type="AlphaFoldDB" id="A0A2R8C4E3"/>
<dbReference type="Proteomes" id="UP000244898">
    <property type="component" value="Unassembled WGS sequence"/>
</dbReference>
<name>A0A2R8C4E3_9RHOB</name>
<proteinExistence type="predicted"/>
<reference evidence="2" key="1">
    <citation type="submission" date="2018-03" db="EMBL/GenBank/DDBJ databases">
        <authorList>
            <person name="Rodrigo-Torres L."/>
            <person name="Arahal R. D."/>
            <person name="Lucena T."/>
        </authorList>
    </citation>
    <scope>NUCLEOTIDE SEQUENCE [LARGE SCALE GENOMIC DNA]</scope>
    <source>
        <strain evidence="2">CECT 7615</strain>
    </source>
</reference>
<evidence type="ECO:0000313" key="2">
    <source>
        <dbReference type="Proteomes" id="UP000244898"/>
    </source>
</evidence>
<keyword evidence="2" id="KW-1185">Reference proteome</keyword>
<protein>
    <submittedName>
        <fullName evidence="1">Uncharacterized protein</fullName>
    </submittedName>
</protein>